<accession>A0A640WJX6</accession>
<evidence type="ECO:0000313" key="2">
    <source>
        <dbReference type="Proteomes" id="UP000466024"/>
    </source>
</evidence>
<name>A0A640WJX6_9GAMM</name>
<dbReference type="AlphaFoldDB" id="A0A640WJX6"/>
<dbReference type="EMBL" id="VTPX01000001">
    <property type="protein sequence ID" value="KAA0020841.1"/>
    <property type="molecule type" value="Genomic_DNA"/>
</dbReference>
<sequence>MGNTLLSAKKGGGQVAGACLVMWSLIVSLQEGAFIDEEEGADWSKIIGSSISVASGAMAGIEGYHKIRMARLGLSTEGSIIGGIKWAFVSDVLGAAGGMISIWDGMKKLTEASEADKKGQSLSGHYGMIVGASASWPV</sequence>
<proteinExistence type="predicted"/>
<dbReference type="RefSeq" id="WP_149433960.1">
    <property type="nucleotide sequence ID" value="NZ_VTPX01000001.1"/>
</dbReference>
<gene>
    <name evidence="1" type="ORF">F0A16_03410</name>
</gene>
<dbReference type="Proteomes" id="UP000466024">
    <property type="component" value="Unassembled WGS sequence"/>
</dbReference>
<organism evidence="1 2">
    <name type="scientific">Salinicola corii</name>
    <dbReference type="NCBI Taxonomy" id="2606937"/>
    <lineage>
        <taxon>Bacteria</taxon>
        <taxon>Pseudomonadati</taxon>
        <taxon>Pseudomonadota</taxon>
        <taxon>Gammaproteobacteria</taxon>
        <taxon>Oceanospirillales</taxon>
        <taxon>Halomonadaceae</taxon>
        <taxon>Salinicola</taxon>
    </lineage>
</organism>
<protein>
    <submittedName>
        <fullName evidence="1">Uncharacterized protein</fullName>
    </submittedName>
</protein>
<keyword evidence="2" id="KW-1185">Reference proteome</keyword>
<comment type="caution">
    <text evidence="1">The sequence shown here is derived from an EMBL/GenBank/DDBJ whole genome shotgun (WGS) entry which is preliminary data.</text>
</comment>
<evidence type="ECO:0000313" key="1">
    <source>
        <dbReference type="EMBL" id="KAA0020841.1"/>
    </source>
</evidence>
<reference evidence="1 2" key="1">
    <citation type="submission" date="2019-08" db="EMBL/GenBank/DDBJ databases">
        <title>Bioinformatics analysis of the strain L3 and L5.</title>
        <authorList>
            <person name="Li X."/>
        </authorList>
    </citation>
    <scope>NUCLEOTIDE SEQUENCE [LARGE SCALE GENOMIC DNA]</scope>
    <source>
        <strain evidence="1 2">L3</strain>
    </source>
</reference>